<keyword evidence="3" id="KW-1185">Reference proteome</keyword>
<evidence type="ECO:0000313" key="2">
    <source>
        <dbReference type="EMBL" id="CAG7696059.1"/>
    </source>
</evidence>
<evidence type="ECO:0000313" key="3">
    <source>
        <dbReference type="Proteomes" id="UP000708208"/>
    </source>
</evidence>
<organism evidence="2 3">
    <name type="scientific">Allacma fusca</name>
    <dbReference type="NCBI Taxonomy" id="39272"/>
    <lineage>
        <taxon>Eukaryota</taxon>
        <taxon>Metazoa</taxon>
        <taxon>Ecdysozoa</taxon>
        <taxon>Arthropoda</taxon>
        <taxon>Hexapoda</taxon>
        <taxon>Collembola</taxon>
        <taxon>Symphypleona</taxon>
        <taxon>Sminthuridae</taxon>
        <taxon>Allacma</taxon>
    </lineage>
</organism>
<accession>A0A8J2JHQ3</accession>
<protein>
    <submittedName>
        <fullName evidence="2">Uncharacterized protein</fullName>
    </submittedName>
</protein>
<dbReference type="EMBL" id="CAJVCH010024037">
    <property type="protein sequence ID" value="CAG7696059.1"/>
    <property type="molecule type" value="Genomic_DNA"/>
</dbReference>
<gene>
    <name evidence="2" type="ORF">AFUS01_LOCUS3908</name>
</gene>
<feature type="non-terminal residue" evidence="2">
    <location>
        <position position="1"/>
    </location>
</feature>
<dbReference type="AlphaFoldDB" id="A0A8J2JHQ3"/>
<evidence type="ECO:0000256" key="1">
    <source>
        <dbReference type="SAM" id="MobiDB-lite"/>
    </source>
</evidence>
<name>A0A8J2JHQ3_9HEXA</name>
<reference evidence="2" key="1">
    <citation type="submission" date="2021-06" db="EMBL/GenBank/DDBJ databases">
        <authorList>
            <person name="Hodson N. C."/>
            <person name="Mongue J. A."/>
            <person name="Jaron S. K."/>
        </authorList>
    </citation>
    <scope>NUCLEOTIDE SEQUENCE</scope>
</reference>
<feature type="region of interest" description="Disordered" evidence="1">
    <location>
        <begin position="1"/>
        <end position="26"/>
    </location>
</feature>
<sequence>MLGSAMASKMTVQETPTKKTVRLARG</sequence>
<comment type="caution">
    <text evidence="2">The sequence shown here is derived from an EMBL/GenBank/DDBJ whole genome shotgun (WGS) entry which is preliminary data.</text>
</comment>
<dbReference type="Proteomes" id="UP000708208">
    <property type="component" value="Unassembled WGS sequence"/>
</dbReference>
<proteinExistence type="predicted"/>